<dbReference type="EMBL" id="UASS01000014">
    <property type="protein sequence ID" value="SPX61016.1"/>
    <property type="molecule type" value="Genomic_DNA"/>
</dbReference>
<dbReference type="GO" id="GO:0005886">
    <property type="term" value="C:plasma membrane"/>
    <property type="evidence" value="ECO:0007669"/>
    <property type="project" value="UniProtKB-SubCell"/>
</dbReference>
<evidence type="ECO:0000256" key="2">
    <source>
        <dbReference type="ARBA" id="ARBA00022475"/>
    </source>
</evidence>
<comment type="catalytic activity">
    <reaction evidence="9">
        <text>a 5-methoxy-2-methyl-3-(all-trans-polyprenyl)benzene-1,4-diol + AH2 + O2 = a 3-demethylubiquinol + A + H2O</text>
        <dbReference type="Rhea" id="RHEA:50908"/>
        <dbReference type="Rhea" id="RHEA-COMP:10859"/>
        <dbReference type="Rhea" id="RHEA-COMP:10914"/>
        <dbReference type="ChEBI" id="CHEBI:13193"/>
        <dbReference type="ChEBI" id="CHEBI:15377"/>
        <dbReference type="ChEBI" id="CHEBI:15379"/>
        <dbReference type="ChEBI" id="CHEBI:17499"/>
        <dbReference type="ChEBI" id="CHEBI:84167"/>
        <dbReference type="ChEBI" id="CHEBI:84422"/>
        <dbReference type="EC" id="1.14.99.60"/>
    </reaction>
</comment>
<dbReference type="GO" id="GO:0006744">
    <property type="term" value="P:ubiquinone biosynthetic process"/>
    <property type="evidence" value="ECO:0007669"/>
    <property type="project" value="UniProtKB-UniRule"/>
</dbReference>
<name>A0A0W0TKW2_9GAMM</name>
<dbReference type="Proteomes" id="UP000251942">
    <property type="component" value="Unassembled WGS sequence"/>
</dbReference>
<feature type="binding site" evidence="9">
    <location>
        <position position="176"/>
    </location>
    <ligand>
        <name>Fe cation</name>
        <dbReference type="ChEBI" id="CHEBI:24875"/>
        <label>1</label>
    </ligand>
</feature>
<feature type="binding site" evidence="9">
    <location>
        <position position="176"/>
    </location>
    <ligand>
        <name>Fe cation</name>
        <dbReference type="ChEBI" id="CHEBI:24875"/>
        <label>2</label>
    </ligand>
</feature>
<keyword evidence="7 9" id="KW-0503">Monooxygenase</keyword>
<feature type="binding site" evidence="9">
    <location>
        <position position="92"/>
    </location>
    <ligand>
        <name>Fe cation</name>
        <dbReference type="ChEBI" id="CHEBI:24875"/>
        <label>1</label>
    </ligand>
</feature>
<dbReference type="PATRIC" id="fig|453.4.peg.2230"/>
<sequence>MRHLSVFENLLCGMDAALRTLIPPAQRISKRNTPGAELAIPPLAVNEQRHVAGLMRVNHAGEVCAQALYQGQALTAQLGEIKTQMEQAAAEEIDHLAWCEERLHELNSQPSLLNPLWYFGSFMIGALAGLAGDRWSLGFVAETELQVSAHLHKHLQKLPVQDTKSKAILAQMYEDEMHHADVAKEAGAAELPFVIKKLMQGVSKLMTHSSYHI</sequence>
<evidence type="ECO:0000256" key="9">
    <source>
        <dbReference type="HAMAP-Rule" id="MF_01658"/>
    </source>
</evidence>
<organism evidence="10 13">
    <name type="scientific">Legionella feeleii</name>
    <dbReference type="NCBI Taxonomy" id="453"/>
    <lineage>
        <taxon>Bacteria</taxon>
        <taxon>Pseudomonadati</taxon>
        <taxon>Pseudomonadota</taxon>
        <taxon>Gammaproteobacteria</taxon>
        <taxon>Legionellales</taxon>
        <taxon>Legionellaceae</taxon>
        <taxon>Legionella</taxon>
    </lineage>
</organism>
<comment type="similarity">
    <text evidence="9">Belongs to the COQ7 family.</text>
</comment>
<keyword evidence="3 9" id="KW-0831">Ubiquinone biosynthesis</keyword>
<comment type="pathway">
    <text evidence="1 9">Cofactor biosynthesis; ubiquinone biosynthesis.</text>
</comment>
<evidence type="ECO:0000256" key="7">
    <source>
        <dbReference type="ARBA" id="ARBA00023033"/>
    </source>
</evidence>
<feature type="binding site" evidence="9">
    <location>
        <position position="62"/>
    </location>
    <ligand>
        <name>Fe cation</name>
        <dbReference type="ChEBI" id="CHEBI:24875"/>
        <label>1</label>
    </ligand>
</feature>
<keyword evidence="10" id="KW-0830">Ubiquinone</keyword>
<feature type="binding site" evidence="9">
    <location>
        <position position="95"/>
    </location>
    <ligand>
        <name>Fe cation</name>
        <dbReference type="ChEBI" id="CHEBI:24875"/>
        <label>1</label>
    </ligand>
</feature>
<comment type="function">
    <text evidence="9">Catalyzes the hydroxylation of 2-nonaprenyl-3-methyl-6-methoxy-1,4-benzoquinol during ubiquinone biosynthesis.</text>
</comment>
<feature type="binding site" evidence="9">
    <location>
        <position position="179"/>
    </location>
    <ligand>
        <name>Fe cation</name>
        <dbReference type="ChEBI" id="CHEBI:24875"/>
        <label>2</label>
    </ligand>
</feature>
<dbReference type="GO" id="GO:0008682">
    <property type="term" value="F:3-demethoxyubiquinol 3-hydroxylase activity"/>
    <property type="evidence" value="ECO:0007669"/>
    <property type="project" value="UniProtKB-EC"/>
</dbReference>
<dbReference type="UniPathway" id="UPA00232"/>
<dbReference type="Pfam" id="PF03232">
    <property type="entry name" value="COQ7"/>
    <property type="match status" value="1"/>
</dbReference>
<dbReference type="EMBL" id="UGNY01000001">
    <property type="protein sequence ID" value="STX36893.1"/>
    <property type="molecule type" value="Genomic_DNA"/>
</dbReference>
<dbReference type="Gene3D" id="1.20.1260.10">
    <property type="match status" value="1"/>
</dbReference>
<dbReference type="Proteomes" id="UP000054698">
    <property type="component" value="Unassembled WGS sequence"/>
</dbReference>
<dbReference type="NCBIfam" id="NF033656">
    <property type="entry name" value="DMQ_monoox_COQ7"/>
    <property type="match status" value="1"/>
</dbReference>
<keyword evidence="6 9" id="KW-0408">Iron</keyword>
<dbReference type="CDD" id="cd01042">
    <property type="entry name" value="DMQH"/>
    <property type="match status" value="1"/>
</dbReference>
<keyword evidence="2 9" id="KW-1003">Cell membrane</keyword>
<dbReference type="EMBL" id="LNYB01000081">
    <property type="protein sequence ID" value="KTC96236.1"/>
    <property type="molecule type" value="Genomic_DNA"/>
</dbReference>
<dbReference type="InterPro" id="IPR012347">
    <property type="entry name" value="Ferritin-like"/>
</dbReference>
<dbReference type="GO" id="GO:0046872">
    <property type="term" value="F:metal ion binding"/>
    <property type="evidence" value="ECO:0007669"/>
    <property type="project" value="UniProtKB-KW"/>
</dbReference>
<evidence type="ECO:0000256" key="3">
    <source>
        <dbReference type="ARBA" id="ARBA00022688"/>
    </source>
</evidence>
<keyword evidence="4 9" id="KW-0479">Metal-binding</keyword>
<dbReference type="STRING" id="453.Lfee_2034"/>
<keyword evidence="8 9" id="KW-0472">Membrane</keyword>
<comment type="subcellular location">
    <subcellularLocation>
        <location evidence="9">Cell membrane</location>
        <topology evidence="9">Peripheral membrane protein</topology>
    </subcellularLocation>
</comment>
<evidence type="ECO:0000313" key="14">
    <source>
        <dbReference type="Proteomes" id="UP000251942"/>
    </source>
</evidence>
<protein>
    <recommendedName>
        <fullName evidence="9">3-demethoxyubiquinol 3-hydroxylase</fullName>
        <shortName evidence="9">DMQ hydroxylase</shortName>
        <ecNumber evidence="9">1.14.99.60</ecNumber>
    </recommendedName>
    <alternativeName>
        <fullName evidence="9">2-nonaprenyl-3-methyl-6-methoxy-1,4-benzoquinol hydroxylase</fullName>
    </alternativeName>
</protein>
<evidence type="ECO:0000313" key="15">
    <source>
        <dbReference type="Proteomes" id="UP000254033"/>
    </source>
</evidence>
<evidence type="ECO:0000256" key="4">
    <source>
        <dbReference type="ARBA" id="ARBA00022723"/>
    </source>
</evidence>
<dbReference type="SUPFAM" id="SSF47240">
    <property type="entry name" value="Ferritin-like"/>
    <property type="match status" value="1"/>
</dbReference>
<gene>
    <name evidence="9 11" type="primary">coq7</name>
    <name evidence="10" type="ORF">Lfee_2034</name>
    <name evidence="12" type="ORF">NCTC11978_00039</name>
    <name evidence="11" type="ORF">NCTC12022_01754</name>
</gene>
<evidence type="ECO:0000313" key="11">
    <source>
        <dbReference type="EMBL" id="SPX61016.1"/>
    </source>
</evidence>
<dbReference type="Proteomes" id="UP000254033">
    <property type="component" value="Unassembled WGS sequence"/>
</dbReference>
<dbReference type="RefSeq" id="WP_058446460.1">
    <property type="nucleotide sequence ID" value="NZ_CAAAHT010000011.1"/>
</dbReference>
<evidence type="ECO:0000256" key="1">
    <source>
        <dbReference type="ARBA" id="ARBA00004749"/>
    </source>
</evidence>
<comment type="cofactor">
    <cofactor evidence="9">
        <name>Fe cation</name>
        <dbReference type="ChEBI" id="CHEBI:24875"/>
    </cofactor>
    <text evidence="9">Binds 2 iron ions per subunit.</text>
</comment>
<reference evidence="14 15" key="2">
    <citation type="submission" date="2018-06" db="EMBL/GenBank/DDBJ databases">
        <authorList>
            <consortium name="Pathogen Informatics"/>
            <person name="Doyle S."/>
        </authorList>
    </citation>
    <scope>NUCLEOTIDE SEQUENCE [LARGE SCALE GENOMIC DNA]</scope>
    <source>
        <strain evidence="12 15">NCTC11978</strain>
        <strain evidence="11 14">NCTC12022</strain>
    </source>
</reference>
<evidence type="ECO:0000256" key="8">
    <source>
        <dbReference type="ARBA" id="ARBA00023136"/>
    </source>
</evidence>
<evidence type="ECO:0000313" key="13">
    <source>
        <dbReference type="Proteomes" id="UP000054698"/>
    </source>
</evidence>
<evidence type="ECO:0000256" key="5">
    <source>
        <dbReference type="ARBA" id="ARBA00023002"/>
    </source>
</evidence>
<dbReference type="OrthoDB" id="5192789at2"/>
<reference evidence="10 13" key="1">
    <citation type="submission" date="2015-11" db="EMBL/GenBank/DDBJ databases">
        <title>Genomic analysis of 38 Legionella species identifies large and diverse effector repertoires.</title>
        <authorList>
            <person name="Burstein D."/>
            <person name="Amaro F."/>
            <person name="Zusman T."/>
            <person name="Lifshitz Z."/>
            <person name="Cohen O."/>
            <person name="Gilbert J.A."/>
            <person name="Pupko T."/>
            <person name="Shuman H.A."/>
            <person name="Segal G."/>
        </authorList>
    </citation>
    <scope>NUCLEOTIDE SEQUENCE [LARGE SCALE GENOMIC DNA]</scope>
    <source>
        <strain evidence="10 13">WO-44C</strain>
    </source>
</reference>
<dbReference type="PANTHER" id="PTHR11237:SF4">
    <property type="entry name" value="5-DEMETHOXYUBIQUINONE HYDROXYLASE, MITOCHONDRIAL"/>
    <property type="match status" value="1"/>
</dbReference>
<evidence type="ECO:0000313" key="12">
    <source>
        <dbReference type="EMBL" id="STX36893.1"/>
    </source>
</evidence>
<evidence type="ECO:0000313" key="10">
    <source>
        <dbReference type="EMBL" id="KTC96236.1"/>
    </source>
</evidence>
<dbReference type="EC" id="1.14.99.60" evidence="9"/>
<dbReference type="PANTHER" id="PTHR11237">
    <property type="entry name" value="COENZYME Q10 BIOSYNTHESIS PROTEIN 7"/>
    <property type="match status" value="1"/>
</dbReference>
<proteinExistence type="inferred from homology"/>
<dbReference type="InterPro" id="IPR047809">
    <property type="entry name" value="COQ7_proteobact"/>
</dbReference>
<dbReference type="HAMAP" id="MF_01658">
    <property type="entry name" value="COQ7"/>
    <property type="match status" value="1"/>
</dbReference>
<feature type="binding site" evidence="9">
    <location>
        <position position="144"/>
    </location>
    <ligand>
        <name>Fe cation</name>
        <dbReference type="ChEBI" id="CHEBI:24875"/>
        <label>2</label>
    </ligand>
</feature>
<dbReference type="InterPro" id="IPR009078">
    <property type="entry name" value="Ferritin-like_SF"/>
</dbReference>
<feature type="binding site" evidence="9">
    <location>
        <position position="92"/>
    </location>
    <ligand>
        <name>Fe cation</name>
        <dbReference type="ChEBI" id="CHEBI:24875"/>
        <label>2</label>
    </ligand>
</feature>
<accession>A0A0W0TKW2</accession>
<dbReference type="InterPro" id="IPR011566">
    <property type="entry name" value="Ubq_synth_Coq7"/>
</dbReference>
<keyword evidence="5 9" id="KW-0560">Oxidoreductase</keyword>
<dbReference type="AlphaFoldDB" id="A0A0W0TKW2"/>
<keyword evidence="13" id="KW-1185">Reference proteome</keyword>
<evidence type="ECO:0000256" key="6">
    <source>
        <dbReference type="ARBA" id="ARBA00023004"/>
    </source>
</evidence>